<dbReference type="NCBIfam" id="TIGR01509">
    <property type="entry name" value="HAD-SF-IA-v3"/>
    <property type="match status" value="1"/>
</dbReference>
<proteinExistence type="predicted"/>
<dbReference type="InterPro" id="IPR051806">
    <property type="entry name" value="HAD-like_SPP"/>
</dbReference>
<evidence type="ECO:0000313" key="2">
    <source>
        <dbReference type="Proteomes" id="UP001323798"/>
    </source>
</evidence>
<dbReference type="NCBIfam" id="TIGR01549">
    <property type="entry name" value="HAD-SF-IA-v1"/>
    <property type="match status" value="1"/>
</dbReference>
<dbReference type="EMBL" id="CP139368">
    <property type="protein sequence ID" value="WPR90730.1"/>
    <property type="molecule type" value="Genomic_DNA"/>
</dbReference>
<dbReference type="InterPro" id="IPR006439">
    <property type="entry name" value="HAD-SF_hydro_IA"/>
</dbReference>
<dbReference type="Proteomes" id="UP001323798">
    <property type="component" value="Chromosome"/>
</dbReference>
<keyword evidence="1" id="KW-0378">Hydrolase</keyword>
<dbReference type="Gene3D" id="3.40.50.1000">
    <property type="entry name" value="HAD superfamily/HAD-like"/>
    <property type="match status" value="1"/>
</dbReference>
<dbReference type="RefSeq" id="WP_320943434.1">
    <property type="nucleotide sequence ID" value="NZ_BAABEU010000011.1"/>
</dbReference>
<organism evidence="1 2">
    <name type="scientific">Microbacterium rhizosphaerae</name>
    <dbReference type="NCBI Taxonomy" id="1678237"/>
    <lineage>
        <taxon>Bacteria</taxon>
        <taxon>Bacillati</taxon>
        <taxon>Actinomycetota</taxon>
        <taxon>Actinomycetes</taxon>
        <taxon>Micrococcales</taxon>
        <taxon>Microbacteriaceae</taxon>
        <taxon>Microbacterium</taxon>
    </lineage>
</organism>
<dbReference type="SUPFAM" id="SSF56784">
    <property type="entry name" value="HAD-like"/>
    <property type="match status" value="1"/>
</dbReference>
<gene>
    <name evidence="1" type="ORF">SM116_05405</name>
</gene>
<dbReference type="SFLD" id="SFLDS00003">
    <property type="entry name" value="Haloacid_Dehalogenase"/>
    <property type="match status" value="1"/>
</dbReference>
<dbReference type="Gene3D" id="1.10.150.240">
    <property type="entry name" value="Putative phosphatase, domain 2"/>
    <property type="match status" value="1"/>
</dbReference>
<protein>
    <submittedName>
        <fullName evidence="1">HAD-IA family hydrolase</fullName>
    </submittedName>
</protein>
<dbReference type="PANTHER" id="PTHR43481">
    <property type="entry name" value="FRUCTOSE-1-PHOSPHATE PHOSPHATASE"/>
    <property type="match status" value="1"/>
</dbReference>
<sequence>MPRILTARAVLLDMDGTLVDSTAVVERLWLEWAASHGVDDGAVLDVVHGRQGHESMAILLPDRDPSINAAENAELLKLEAEQTDGVVAIPGAAELLDALGDTPHALVTSADVPLATARMGAAGFDMPIVRVTAEDVSRSKPDPEGFLRAAELLGVDPADCIVFEDSETGIAAALAAGMTVIGVGERAEGQGAAHVVADLTSVRVRPLRNGVELDLD</sequence>
<accession>A0ABZ0SPL5</accession>
<reference evidence="1 2" key="1">
    <citation type="submission" date="2023-11" db="EMBL/GenBank/DDBJ databases">
        <title>Genome sequence of Microbacterium rhizosphaerae KACC 19337.</title>
        <authorList>
            <person name="Choi H."/>
            <person name="Kim S."/>
            <person name="Kim Y."/>
            <person name="Kwon S.-W."/>
            <person name="Heo J."/>
        </authorList>
    </citation>
    <scope>NUCLEOTIDE SEQUENCE [LARGE SCALE GENOMIC DNA]</scope>
    <source>
        <strain evidence="1 2">KACC 19337</strain>
    </source>
</reference>
<keyword evidence="2" id="KW-1185">Reference proteome</keyword>
<dbReference type="InterPro" id="IPR036412">
    <property type="entry name" value="HAD-like_sf"/>
</dbReference>
<dbReference type="InterPro" id="IPR023214">
    <property type="entry name" value="HAD_sf"/>
</dbReference>
<dbReference type="GO" id="GO:0016787">
    <property type="term" value="F:hydrolase activity"/>
    <property type="evidence" value="ECO:0007669"/>
    <property type="project" value="UniProtKB-KW"/>
</dbReference>
<dbReference type="InterPro" id="IPR023198">
    <property type="entry name" value="PGP-like_dom2"/>
</dbReference>
<dbReference type="SFLD" id="SFLDG01129">
    <property type="entry name" value="C1.5:_HAD__Beta-PGM__Phosphata"/>
    <property type="match status" value="1"/>
</dbReference>
<evidence type="ECO:0000313" key="1">
    <source>
        <dbReference type="EMBL" id="WPR90730.1"/>
    </source>
</evidence>
<dbReference type="Pfam" id="PF00702">
    <property type="entry name" value="Hydrolase"/>
    <property type="match status" value="1"/>
</dbReference>
<name>A0ABZ0SPL5_9MICO</name>
<dbReference type="PANTHER" id="PTHR43481:SF4">
    <property type="entry name" value="GLYCEROL-1-PHOSPHATE PHOSPHOHYDROLASE 1-RELATED"/>
    <property type="match status" value="1"/>
</dbReference>